<evidence type="ECO:0000313" key="3">
    <source>
        <dbReference type="EMBL" id="OQS33509.1"/>
    </source>
</evidence>
<keyword evidence="5" id="KW-1185">Reference proteome</keyword>
<dbReference type="Proteomes" id="UP000192721">
    <property type="component" value="Unassembled WGS sequence"/>
</dbReference>
<dbReference type="GeneID" id="58559298"/>
<protein>
    <recommendedName>
        <fullName evidence="6">Transcriptional regulator</fullName>
    </recommendedName>
</protein>
<evidence type="ECO:0000256" key="1">
    <source>
        <dbReference type="SAM" id="Coils"/>
    </source>
</evidence>
<name>A0A1W0CFN4_9NEIS</name>
<gene>
    <name evidence="3" type="ORF">B0T45_20205</name>
    <name evidence="2" type="ORF">J1C50_06855</name>
</gene>
<feature type="coiled-coil region" evidence="1">
    <location>
        <begin position="60"/>
        <end position="87"/>
    </location>
</feature>
<dbReference type="Proteomes" id="UP000664349">
    <property type="component" value="Unassembled WGS sequence"/>
</dbReference>
<dbReference type="AlphaFoldDB" id="A0A1W0CFN4"/>
<sequence>MNFNMNAAQFQHKLAEMEEENLMLRLQLDVYRDELFKKYESFLDEKLTTEMEKKLSLDVRKAEADMRHRLQEEIKLLKEELQRLRGPAKSEIKLNKVDKPVEVPTLLATA</sequence>
<organism evidence="3 4">
    <name type="scientific">Chromobacterium haemolyticum</name>
    <dbReference type="NCBI Taxonomy" id="394935"/>
    <lineage>
        <taxon>Bacteria</taxon>
        <taxon>Pseudomonadati</taxon>
        <taxon>Pseudomonadota</taxon>
        <taxon>Betaproteobacteria</taxon>
        <taxon>Neisseriales</taxon>
        <taxon>Chromobacteriaceae</taxon>
        <taxon>Chromobacterium</taxon>
    </lineage>
</organism>
<accession>A0A1W0CFN4</accession>
<evidence type="ECO:0000313" key="5">
    <source>
        <dbReference type="Proteomes" id="UP000664349"/>
    </source>
</evidence>
<dbReference type="EMBL" id="JAFLRD010000005">
    <property type="protein sequence ID" value="MBO0415226.1"/>
    <property type="molecule type" value="Genomic_DNA"/>
</dbReference>
<feature type="coiled-coil region" evidence="1">
    <location>
        <begin position="7"/>
        <end position="34"/>
    </location>
</feature>
<keyword evidence="1" id="KW-0175">Coiled coil</keyword>
<evidence type="ECO:0008006" key="6">
    <source>
        <dbReference type="Google" id="ProtNLM"/>
    </source>
</evidence>
<reference evidence="2 5" key="2">
    <citation type="submission" date="2021-03" db="EMBL/GenBank/DDBJ databases">
        <title>First Case of infection caused by Chromobacterium haemolyticum derived from water in China.</title>
        <authorList>
            <person name="Chen J."/>
            <person name="Liu C."/>
        </authorList>
    </citation>
    <scope>NUCLEOTIDE SEQUENCE [LARGE SCALE GENOMIC DNA]</scope>
    <source>
        <strain evidence="2 5">WJ-5</strain>
    </source>
</reference>
<dbReference type="RefSeq" id="WP_019104087.1">
    <property type="nucleotide sequence ID" value="NZ_AP019312.1"/>
</dbReference>
<comment type="caution">
    <text evidence="3">The sequence shown here is derived from an EMBL/GenBank/DDBJ whole genome shotgun (WGS) entry which is preliminary data.</text>
</comment>
<proteinExistence type="predicted"/>
<evidence type="ECO:0000313" key="2">
    <source>
        <dbReference type="EMBL" id="MBO0415226.1"/>
    </source>
</evidence>
<dbReference type="EMBL" id="MUKV01000038">
    <property type="protein sequence ID" value="OQS33509.1"/>
    <property type="molecule type" value="Genomic_DNA"/>
</dbReference>
<evidence type="ECO:0000313" key="4">
    <source>
        <dbReference type="Proteomes" id="UP000192721"/>
    </source>
</evidence>
<reference evidence="3 4" key="1">
    <citation type="submission" date="2017-02" db="EMBL/GenBank/DDBJ databases">
        <title>Chromobacterium haemolyticum H5244.</title>
        <authorList>
            <person name="Gulvik C.A."/>
        </authorList>
    </citation>
    <scope>NUCLEOTIDE SEQUENCE [LARGE SCALE GENOMIC DNA]</scope>
    <source>
        <strain evidence="3 4">H5244</strain>
    </source>
</reference>